<dbReference type="Ensembl" id="ENSCAFT00040044936.1">
    <property type="protein sequence ID" value="ENSCAFP00040039261.1"/>
    <property type="gene ID" value="ENSCAFG00040024115.1"/>
</dbReference>
<reference evidence="2" key="4">
    <citation type="submission" date="2025-05" db="UniProtKB">
        <authorList>
            <consortium name="Ensembl"/>
        </authorList>
    </citation>
    <scope>IDENTIFICATION</scope>
</reference>
<dbReference type="Ensembl" id="ENSCAFT00000069863.2">
    <property type="protein sequence ID" value="ENSCAFP00000063916.1"/>
    <property type="gene ID" value="ENSCAFG00000041903.2"/>
</dbReference>
<accession>A0A8C0N1A2</accession>
<dbReference type="Ensembl" id="ENSCAFT00030019452.1">
    <property type="protein sequence ID" value="ENSCAFP00030016963.1"/>
    <property type="gene ID" value="ENSCAFG00030010532.1"/>
</dbReference>
<evidence type="ECO:0000313" key="4">
    <source>
        <dbReference type="Proteomes" id="UP000002254"/>
    </source>
</evidence>
<dbReference type="Proteomes" id="UP000002254">
    <property type="component" value="Chromosome 34"/>
</dbReference>
<dbReference type="Pfam" id="PF15184">
    <property type="entry name" value="TOM6p"/>
    <property type="match status" value="1"/>
</dbReference>
<sequence length="108" mass="11559">MQGTRCGTRSRVSRITPRASSSIYEAPGIWDKVGGWLCGVCSFTMAGNDFRRNVILSLGLAAAGLWPTRNLNDLDLLKPQPGWRGVCRGEAATQTHGLCPPACRAADA</sequence>
<dbReference type="OrthoDB" id="6016677at2759"/>
<name>A0A8C0N1A2_CANLF</name>
<dbReference type="Proteomes" id="UP000694542">
    <property type="component" value="Chromosome 34"/>
</dbReference>
<reference evidence="3" key="2">
    <citation type="submission" date="2018-10" db="EMBL/GenBank/DDBJ databases">
        <title>De novo assembly of a Great Dane genome.</title>
        <authorList>
            <person name="Kidd J.M."/>
            <person name="Pendleton A.L."/>
            <person name="Shen F."/>
            <person name="Emery S."/>
        </authorList>
    </citation>
    <scope>NUCLEOTIDE SEQUENCE [LARGE SCALE GENOMIC DNA]</scope>
    <source>
        <strain evidence="3">Great Dane</strain>
    </source>
</reference>
<dbReference type="PANTHER" id="PTHR15527">
    <property type="entry name" value="MITOCHONDRIAL IMPORT RECEPTOR SUBUNIT TOM6 HOMOLOG"/>
    <property type="match status" value="1"/>
</dbReference>
<protein>
    <submittedName>
        <fullName evidence="2">Uncharacterized protein</fullName>
    </submittedName>
</protein>
<dbReference type="Proteomes" id="UP000694429">
    <property type="component" value="Chromosome 34"/>
</dbReference>
<organism evidence="2 5">
    <name type="scientific">Canis lupus familiaris</name>
    <name type="common">Dog</name>
    <name type="synonym">Canis familiaris</name>
    <dbReference type="NCBI Taxonomy" id="9615"/>
    <lineage>
        <taxon>Eukaryota</taxon>
        <taxon>Metazoa</taxon>
        <taxon>Chordata</taxon>
        <taxon>Craniata</taxon>
        <taxon>Vertebrata</taxon>
        <taxon>Euteleostomi</taxon>
        <taxon>Mammalia</taxon>
        <taxon>Eutheria</taxon>
        <taxon>Laurasiatheria</taxon>
        <taxon>Carnivora</taxon>
        <taxon>Caniformia</taxon>
        <taxon>Canidae</taxon>
        <taxon>Canis</taxon>
    </lineage>
</organism>
<evidence type="ECO:0000313" key="3">
    <source>
        <dbReference type="Ensembl" id="ENSCAFP00040039261.1"/>
    </source>
</evidence>
<dbReference type="PANTHER" id="PTHR15527:SF0">
    <property type="entry name" value="MITOCHONDRIAL IMPORT RECEPTOR SUBUNIT TOM6 HOMOLOG"/>
    <property type="match status" value="1"/>
</dbReference>
<evidence type="ECO:0000313" key="2">
    <source>
        <dbReference type="Ensembl" id="ENSCAFP00030016963.1"/>
    </source>
</evidence>
<proteinExistence type="predicted"/>
<reference evidence="1 4" key="1">
    <citation type="journal article" date="2005" name="Nature">
        <title>Genome sequence, comparative analysis and haplotype structure of the domestic dog.</title>
        <authorList>
            <consortium name="Broad Sequencing Platform"/>
            <person name="Lindblad-Toh K."/>
            <person name="Wade C.M."/>
            <person name="Mikkelsen T.S."/>
            <person name="Karlsson E.K."/>
            <person name="Jaffe D.B."/>
            <person name="Kamal M."/>
            <person name="Clamp M."/>
            <person name="Chang J.L."/>
            <person name="Kulbokas E.J. III"/>
            <person name="Zody M.C."/>
            <person name="Mauceli E."/>
            <person name="Xie X."/>
            <person name="Breen M."/>
            <person name="Wayne R.K."/>
            <person name="Ostrander E.A."/>
            <person name="Ponting C.P."/>
            <person name="Galibert F."/>
            <person name="Smith D.R."/>
            <person name="DeJong P.J."/>
            <person name="Kirkness E."/>
            <person name="Alvarez P."/>
            <person name="Biagi T."/>
            <person name="Brockman W."/>
            <person name="Butler J."/>
            <person name="Chin C.W."/>
            <person name="Cook A."/>
            <person name="Cuff J."/>
            <person name="Daly M.J."/>
            <person name="DeCaprio D."/>
            <person name="Gnerre S."/>
            <person name="Grabherr M."/>
            <person name="Kellis M."/>
            <person name="Kleber M."/>
            <person name="Bardeleben C."/>
            <person name="Goodstadt L."/>
            <person name="Heger A."/>
            <person name="Hitte C."/>
            <person name="Kim L."/>
            <person name="Koepfli K.P."/>
            <person name="Parker H.G."/>
            <person name="Pollinger J.P."/>
            <person name="Searle S.M."/>
            <person name="Sutter N.B."/>
            <person name="Thomas R."/>
            <person name="Webber C."/>
            <person name="Baldwin J."/>
            <person name="Abebe A."/>
            <person name="Abouelleil A."/>
            <person name="Aftuck L."/>
            <person name="Ait-Zahra M."/>
            <person name="Aldredge T."/>
            <person name="Allen N."/>
            <person name="An P."/>
            <person name="Anderson S."/>
            <person name="Antoine C."/>
            <person name="Arachchi H."/>
            <person name="Aslam A."/>
            <person name="Ayotte L."/>
            <person name="Bachantsang P."/>
            <person name="Barry A."/>
            <person name="Bayul T."/>
            <person name="Benamara M."/>
            <person name="Berlin A."/>
            <person name="Bessette D."/>
            <person name="Blitshteyn B."/>
            <person name="Bloom T."/>
            <person name="Blye J."/>
            <person name="Boguslavskiy L."/>
            <person name="Bonnet C."/>
            <person name="Boukhgalter B."/>
            <person name="Brown A."/>
            <person name="Cahill P."/>
            <person name="Calixte N."/>
            <person name="Camarata J."/>
            <person name="Cheshatsang Y."/>
            <person name="Chu J."/>
            <person name="Citroen M."/>
            <person name="Collymore A."/>
            <person name="Cooke P."/>
            <person name="Dawoe T."/>
            <person name="Daza R."/>
            <person name="Decktor K."/>
            <person name="DeGray S."/>
            <person name="Dhargay N."/>
            <person name="Dooley K."/>
            <person name="Dooley K."/>
            <person name="Dorje P."/>
            <person name="Dorjee K."/>
            <person name="Dorris L."/>
            <person name="Duffey N."/>
            <person name="Dupes A."/>
            <person name="Egbiremolen O."/>
            <person name="Elong R."/>
            <person name="Falk J."/>
            <person name="Farina A."/>
            <person name="Faro S."/>
            <person name="Ferguson D."/>
            <person name="Ferreira P."/>
            <person name="Fisher S."/>
            <person name="FitzGerald M."/>
            <person name="Foley K."/>
            <person name="Foley C."/>
            <person name="Franke A."/>
            <person name="Friedrich D."/>
            <person name="Gage D."/>
            <person name="Garber M."/>
            <person name="Gearin G."/>
            <person name="Giannoukos G."/>
            <person name="Goode T."/>
            <person name="Goyette A."/>
            <person name="Graham J."/>
            <person name="Grandbois E."/>
            <person name="Gyaltsen K."/>
            <person name="Hafez N."/>
            <person name="Hagopian D."/>
            <person name="Hagos B."/>
            <person name="Hall J."/>
            <person name="Healy C."/>
            <person name="Hegarty R."/>
            <person name="Honan T."/>
            <person name="Horn A."/>
            <person name="Houde N."/>
            <person name="Hughes L."/>
            <person name="Hunnicutt L."/>
            <person name="Husby M."/>
            <person name="Jester B."/>
            <person name="Jones C."/>
            <person name="Kamat A."/>
            <person name="Kanga B."/>
            <person name="Kells C."/>
            <person name="Khazanovich D."/>
            <person name="Kieu A.C."/>
            <person name="Kisner P."/>
            <person name="Kumar M."/>
            <person name="Lance K."/>
            <person name="Landers T."/>
            <person name="Lara M."/>
            <person name="Lee W."/>
            <person name="Leger J.P."/>
            <person name="Lennon N."/>
            <person name="Leuper L."/>
            <person name="LeVine S."/>
            <person name="Liu J."/>
            <person name="Liu X."/>
            <person name="Lokyitsang Y."/>
            <person name="Lokyitsang T."/>
            <person name="Lui A."/>
            <person name="Macdonald J."/>
            <person name="Major J."/>
            <person name="Marabella R."/>
            <person name="Maru K."/>
            <person name="Matthews C."/>
            <person name="McDonough S."/>
            <person name="Mehta T."/>
            <person name="Meldrim J."/>
            <person name="Melnikov A."/>
            <person name="Meneus L."/>
            <person name="Mihalev A."/>
            <person name="Mihova T."/>
            <person name="Miller K."/>
            <person name="Mittelman R."/>
            <person name="Mlenga V."/>
            <person name="Mulrain L."/>
            <person name="Munson G."/>
            <person name="Navidi A."/>
            <person name="Naylor J."/>
            <person name="Nguyen T."/>
            <person name="Nguyen N."/>
            <person name="Nguyen C."/>
            <person name="Nguyen T."/>
            <person name="Nicol R."/>
            <person name="Norbu N."/>
            <person name="Norbu C."/>
            <person name="Novod N."/>
            <person name="Nyima T."/>
            <person name="Olandt P."/>
            <person name="O'Neill B."/>
            <person name="O'Neill K."/>
            <person name="Osman S."/>
            <person name="Oyono L."/>
            <person name="Patti C."/>
            <person name="Perrin D."/>
            <person name="Phunkhang P."/>
            <person name="Pierre F."/>
            <person name="Priest M."/>
            <person name="Rachupka A."/>
            <person name="Raghuraman S."/>
            <person name="Rameau R."/>
            <person name="Ray V."/>
            <person name="Raymond C."/>
            <person name="Rege F."/>
            <person name="Rise C."/>
            <person name="Rogers J."/>
            <person name="Rogov P."/>
            <person name="Sahalie J."/>
            <person name="Settipalli S."/>
            <person name="Sharpe T."/>
            <person name="Shea T."/>
            <person name="Sheehan M."/>
            <person name="Sherpa N."/>
            <person name="Shi J."/>
            <person name="Shih D."/>
            <person name="Sloan J."/>
            <person name="Smith C."/>
            <person name="Sparrow T."/>
            <person name="Stalker J."/>
            <person name="Stange-Thomann N."/>
            <person name="Stavropoulos S."/>
            <person name="Stone C."/>
            <person name="Stone S."/>
            <person name="Sykes S."/>
            <person name="Tchuinga P."/>
            <person name="Tenzing P."/>
            <person name="Tesfaye S."/>
            <person name="Thoulutsang D."/>
            <person name="Thoulutsang Y."/>
            <person name="Topham K."/>
            <person name="Topping I."/>
            <person name="Tsamla T."/>
            <person name="Vassiliev H."/>
            <person name="Venkataraman V."/>
            <person name="Vo A."/>
            <person name="Wangchuk T."/>
            <person name="Wangdi T."/>
            <person name="Weiand M."/>
            <person name="Wilkinson J."/>
            <person name="Wilson A."/>
            <person name="Yadav S."/>
            <person name="Yang S."/>
            <person name="Yang X."/>
            <person name="Young G."/>
            <person name="Yu Q."/>
            <person name="Zainoun J."/>
            <person name="Zembek L."/>
            <person name="Zimmer A."/>
            <person name="Lander E.S."/>
        </authorList>
    </citation>
    <scope>NUCLEOTIDE SEQUENCE [LARGE SCALE GENOMIC DNA]</scope>
    <source>
        <strain evidence="1">Boxer</strain>
    </source>
</reference>
<evidence type="ECO:0000313" key="1">
    <source>
        <dbReference type="Ensembl" id="ENSCAFP00000063916.1"/>
    </source>
</evidence>
<dbReference type="GO" id="GO:0005742">
    <property type="term" value="C:mitochondrial outer membrane translocase complex"/>
    <property type="evidence" value="ECO:0007669"/>
    <property type="project" value="InterPro"/>
</dbReference>
<dbReference type="InterPro" id="IPR029182">
    <property type="entry name" value="TOMM6"/>
</dbReference>
<dbReference type="AlphaFoldDB" id="A0A8C0N1A2"/>
<evidence type="ECO:0000313" key="5">
    <source>
        <dbReference type="Proteomes" id="UP000694429"/>
    </source>
</evidence>
<reference evidence="2" key="3">
    <citation type="submission" date="2019-03" db="EMBL/GenBank/DDBJ databases">
        <authorList>
            <person name="Warren W.C."/>
            <person name="Johnson G.S."/>
        </authorList>
    </citation>
    <scope>NUCLEOTIDE SEQUENCE [LARGE SCALE GENOMIC DNA]</scope>
    <source>
        <strain evidence="2">Basenji</strain>
    </source>
</reference>